<organism evidence="2 3">
    <name type="scientific">Gnathostoma spinigerum</name>
    <dbReference type="NCBI Taxonomy" id="75299"/>
    <lineage>
        <taxon>Eukaryota</taxon>
        <taxon>Metazoa</taxon>
        <taxon>Ecdysozoa</taxon>
        <taxon>Nematoda</taxon>
        <taxon>Chromadorea</taxon>
        <taxon>Rhabditida</taxon>
        <taxon>Spirurina</taxon>
        <taxon>Gnathostomatomorpha</taxon>
        <taxon>Gnathostomatoidea</taxon>
        <taxon>Gnathostomatidae</taxon>
        <taxon>Gnathostoma</taxon>
    </lineage>
</organism>
<accession>A0ABD6EEI6</accession>
<sequence>MIRSLMQVGEHPRRPSDLLAALQCQMTVLQQIDSVVNVDATGVFRSVMLQQTQLQDCHSNETITSNYSKWYLEVVLRRMSLGHILYSPHLSALIPNPECVHAFSPDQYTDARELRSLVQLLGPHGVKVMSERFIWHVASQVTELNKLVNEHRKDLLEARTSFDKPDKMKDLVLRLSLDSKDKKTHVPVTGPMESVLQRVTIIGEILSFRNLLLDSLHDVLLERLPFLLASVHNIYDTSADQEKMRLSEMCAAVGLVSDVDFALVSAMRRQKPTSLSADDHYTTSCLLLVFIALALPRLILSPSASSNVALHAFQNNAQCLPTAVASLVSALFCLHERCDAAERMKEFLALASSGILRASEEMNDPEVLKSFQPVYFIIEELVKRSPYLSFDLLESCFPYNLIRSAYQSCCRQDSAKVGV</sequence>
<comment type="caution">
    <text evidence="2">The sequence shown here is derived from an EMBL/GenBank/DDBJ whole genome shotgun (WGS) entry which is preliminary data.</text>
</comment>
<dbReference type="EMBL" id="JBGFUD010002510">
    <property type="protein sequence ID" value="MFH4977682.1"/>
    <property type="molecule type" value="Genomic_DNA"/>
</dbReference>
<keyword evidence="3" id="KW-1185">Reference proteome</keyword>
<reference evidence="2 3" key="1">
    <citation type="submission" date="2024-08" db="EMBL/GenBank/DDBJ databases">
        <title>Gnathostoma spinigerum genome.</title>
        <authorList>
            <person name="Gonzalez-Bertolin B."/>
            <person name="Monzon S."/>
            <person name="Zaballos A."/>
            <person name="Jimenez P."/>
            <person name="Dekumyoy P."/>
            <person name="Varona S."/>
            <person name="Cuesta I."/>
            <person name="Sumanam S."/>
            <person name="Adisakwattana P."/>
            <person name="Gasser R.B."/>
            <person name="Hernandez-Gonzalez A."/>
            <person name="Young N.D."/>
            <person name="Perteguer M.J."/>
        </authorList>
    </citation>
    <scope>NUCLEOTIDE SEQUENCE [LARGE SCALE GENOMIC DNA]</scope>
    <source>
        <strain evidence="2">AL3</strain>
        <tissue evidence="2">Liver</tissue>
    </source>
</reference>
<dbReference type="AlphaFoldDB" id="A0ABD6EEI6"/>
<name>A0ABD6EEI6_9BILA</name>
<dbReference type="Proteomes" id="UP001608902">
    <property type="component" value="Unassembled WGS sequence"/>
</dbReference>
<comment type="similarity">
    <text evidence="1">Belongs to the HEM-1/HEM-2 family.</text>
</comment>
<evidence type="ECO:0000313" key="3">
    <source>
        <dbReference type="Proteomes" id="UP001608902"/>
    </source>
</evidence>
<evidence type="ECO:0000313" key="2">
    <source>
        <dbReference type="EMBL" id="MFH4977682.1"/>
    </source>
</evidence>
<gene>
    <name evidence="2" type="ORF">AB6A40_004391</name>
</gene>
<dbReference type="InterPro" id="IPR019137">
    <property type="entry name" value="Nck-associated_protein-1"/>
</dbReference>
<dbReference type="PANTHER" id="PTHR12093:SF10">
    <property type="entry name" value="MEMBRANE-ASSOCIATED PROTEIN HEM"/>
    <property type="match status" value="1"/>
</dbReference>
<dbReference type="PANTHER" id="PTHR12093">
    <property type="entry name" value="NCK-ASSOCIATED PROTEIN 1"/>
    <property type="match status" value="1"/>
</dbReference>
<dbReference type="Pfam" id="PF09735">
    <property type="entry name" value="Nckap1"/>
    <property type="match status" value="1"/>
</dbReference>
<proteinExistence type="inferred from homology"/>
<protein>
    <recommendedName>
        <fullName evidence="4">Nck-associated protein 1</fullName>
    </recommendedName>
</protein>
<evidence type="ECO:0008006" key="4">
    <source>
        <dbReference type="Google" id="ProtNLM"/>
    </source>
</evidence>
<evidence type="ECO:0000256" key="1">
    <source>
        <dbReference type="ARBA" id="ARBA00037947"/>
    </source>
</evidence>